<name>A0A4R1NR25_9RHOB</name>
<dbReference type="InterPro" id="IPR056490">
    <property type="entry name" value="Rcc01698_C"/>
</dbReference>
<evidence type="ECO:0000313" key="3">
    <source>
        <dbReference type="Proteomes" id="UP000295673"/>
    </source>
</evidence>
<evidence type="ECO:0000259" key="1">
    <source>
        <dbReference type="Pfam" id="PF23666"/>
    </source>
</evidence>
<dbReference type="AlphaFoldDB" id="A0A4R1NR25"/>
<accession>A0A4R1NR25</accession>
<feature type="domain" description="Rcc01698-like C-terminal" evidence="1">
    <location>
        <begin position="292"/>
        <end position="392"/>
    </location>
</feature>
<sequence>MLLDFFRREAASAPETKASATGPVMAWHGAGRVAWSPRDTVSLTRSGFSGNPVGFRSVKLIAEAAAALPLVLQSAAERFERHPILSLLRAPNAAQGRAELFEALFGQLLLSGNGYLEAVGDEEGAPVELHVLRSDRMKVVPGSDGWPVAYEYAVGARKHRFEAGRVSPICHIKAFHPQDDHYGFSPMQAAAMAIDVHNSASRWSKALLDNAARPSGAIVYRGSEGQGRRSNSFAAPSPVEGLFLDLPLMRGDEVPHAPHLAVLADPWPGTVAVYEADADEDYVLNSFVTTGSVIGVTESALGMVPSGRMDRGLPLLVRMLVGDLESVGRAKFLNGGNFFAIGDGVPDNWELFQARTAELVGEQTYQLSNRLRGQLGTERSAGSVWPQGSWVVAVNEGISQLELAARLRNVARHYRIGPATQTYSHETYGHSVHAFKGIGLRPYAPVHLRIERGNAAGSSLSWIRRTRIDGDTWETPEVPVGEDYEKYLVRVRRGAQVLRSQEVGQPFWTYSAGAMSTDGAAVGDIIEVAQISARYGVGKFASTIL</sequence>
<protein>
    <submittedName>
        <fullName evidence="2">HK97 family phage portal protein</fullName>
    </submittedName>
</protein>
<gene>
    <name evidence="2" type="ORF">BXY66_1228</name>
</gene>
<comment type="caution">
    <text evidence="2">The sequence shown here is derived from an EMBL/GenBank/DDBJ whole genome shotgun (WGS) entry which is preliminary data.</text>
</comment>
<reference evidence="2 3" key="1">
    <citation type="submission" date="2019-03" db="EMBL/GenBank/DDBJ databases">
        <title>Genomic Encyclopedia of Archaeal and Bacterial Type Strains, Phase II (KMG-II): from individual species to whole genera.</title>
        <authorList>
            <person name="Goeker M."/>
        </authorList>
    </citation>
    <scope>NUCLEOTIDE SEQUENCE [LARGE SCALE GENOMIC DNA]</scope>
    <source>
        <strain evidence="2 3">DSM 26433</strain>
    </source>
</reference>
<dbReference type="EMBL" id="SMGR01000001">
    <property type="protein sequence ID" value="TCL09183.1"/>
    <property type="molecule type" value="Genomic_DNA"/>
</dbReference>
<dbReference type="Pfam" id="PF23666">
    <property type="entry name" value="Rcc01698_C"/>
    <property type="match status" value="1"/>
</dbReference>
<dbReference type="InterPro" id="IPR006944">
    <property type="entry name" value="Phage/GTA_portal"/>
</dbReference>
<dbReference type="Proteomes" id="UP000295673">
    <property type="component" value="Unassembled WGS sequence"/>
</dbReference>
<organism evidence="2 3">
    <name type="scientific">Shimia isoporae</name>
    <dbReference type="NCBI Taxonomy" id="647720"/>
    <lineage>
        <taxon>Bacteria</taxon>
        <taxon>Pseudomonadati</taxon>
        <taxon>Pseudomonadota</taxon>
        <taxon>Alphaproteobacteria</taxon>
        <taxon>Rhodobacterales</taxon>
        <taxon>Roseobacteraceae</taxon>
    </lineage>
</organism>
<dbReference type="Pfam" id="PF04860">
    <property type="entry name" value="Phage_portal"/>
    <property type="match status" value="1"/>
</dbReference>
<proteinExistence type="predicted"/>
<evidence type="ECO:0000313" key="2">
    <source>
        <dbReference type="EMBL" id="TCL09183.1"/>
    </source>
</evidence>
<keyword evidence="3" id="KW-1185">Reference proteome</keyword>